<dbReference type="STRING" id="135651.G0P7D0"/>
<dbReference type="eggNOG" id="KOG4441">
    <property type="taxonomic scope" value="Eukaryota"/>
</dbReference>
<organism evidence="2">
    <name type="scientific">Caenorhabditis brenneri</name>
    <name type="common">Nematode worm</name>
    <dbReference type="NCBI Taxonomy" id="135651"/>
    <lineage>
        <taxon>Eukaryota</taxon>
        <taxon>Metazoa</taxon>
        <taxon>Ecdysozoa</taxon>
        <taxon>Nematoda</taxon>
        <taxon>Chromadorea</taxon>
        <taxon>Rhabditida</taxon>
        <taxon>Rhabditina</taxon>
        <taxon>Rhabditomorpha</taxon>
        <taxon>Rhabditoidea</taxon>
        <taxon>Rhabditidae</taxon>
        <taxon>Peloderinae</taxon>
        <taxon>Caenorhabditis</taxon>
    </lineage>
</organism>
<proteinExistence type="predicted"/>
<name>G0P7D0_CAEBE</name>
<evidence type="ECO:0000313" key="2">
    <source>
        <dbReference type="Proteomes" id="UP000008068"/>
    </source>
</evidence>
<sequence length="48" mass="5413">MHEESCEEYDVVQGKLSDVTNIKTERGRFDCTVQGRKTYAVAGSNMND</sequence>
<accession>G0P7D0</accession>
<protein>
    <submittedName>
        <fullName evidence="1">Uncharacterized protein</fullName>
    </submittedName>
</protein>
<dbReference type="AlphaFoldDB" id="G0P7D0"/>
<dbReference type="EMBL" id="GL380112">
    <property type="protein sequence ID" value="EGT46902.1"/>
    <property type="molecule type" value="Genomic_DNA"/>
</dbReference>
<keyword evidence="2" id="KW-1185">Reference proteome</keyword>
<dbReference type="Proteomes" id="UP000008068">
    <property type="component" value="Unassembled WGS sequence"/>
</dbReference>
<dbReference type="InParanoid" id="G0P7D0"/>
<gene>
    <name evidence="1" type="ORF">CAEBREN_23687</name>
</gene>
<evidence type="ECO:0000313" key="1">
    <source>
        <dbReference type="EMBL" id="EGT46902.1"/>
    </source>
</evidence>
<dbReference type="HOGENOM" id="CLU_3160415_0_0_1"/>
<dbReference type="OrthoDB" id="45365at2759"/>
<reference evidence="2" key="1">
    <citation type="submission" date="2011-07" db="EMBL/GenBank/DDBJ databases">
        <authorList>
            <consortium name="Caenorhabditis brenneri Sequencing and Analysis Consortium"/>
            <person name="Wilson R.K."/>
        </authorList>
    </citation>
    <scope>NUCLEOTIDE SEQUENCE [LARGE SCALE GENOMIC DNA]</scope>
    <source>
        <strain evidence="2">PB2801</strain>
    </source>
</reference>